<reference evidence="1 2" key="1">
    <citation type="journal article" date="2016" name="Mol. Biol. Evol.">
        <title>Comparative Genomics of Early-Diverging Mushroom-Forming Fungi Provides Insights into the Origins of Lignocellulose Decay Capabilities.</title>
        <authorList>
            <person name="Nagy L.G."/>
            <person name="Riley R."/>
            <person name="Tritt A."/>
            <person name="Adam C."/>
            <person name="Daum C."/>
            <person name="Floudas D."/>
            <person name="Sun H."/>
            <person name="Yadav J.S."/>
            <person name="Pangilinan J."/>
            <person name="Larsson K.H."/>
            <person name="Matsuura K."/>
            <person name="Barry K."/>
            <person name="Labutti K."/>
            <person name="Kuo R."/>
            <person name="Ohm R.A."/>
            <person name="Bhattacharya S.S."/>
            <person name="Shirouzu T."/>
            <person name="Yoshinaga Y."/>
            <person name="Martin F.M."/>
            <person name="Grigoriev I.V."/>
            <person name="Hibbett D.S."/>
        </authorList>
    </citation>
    <scope>NUCLEOTIDE SEQUENCE [LARGE SCALE GENOMIC DNA]</scope>
    <source>
        <strain evidence="1 2">HHB10207 ss-3</strain>
    </source>
</reference>
<protein>
    <submittedName>
        <fullName evidence="1">Uncharacterized protein</fullName>
    </submittedName>
</protein>
<name>A0A165YMH5_9AGAM</name>
<gene>
    <name evidence="1" type="ORF">SISSUDRAFT_1122906</name>
</gene>
<organism evidence="1 2">
    <name type="scientific">Sistotremastrum suecicum HHB10207 ss-3</name>
    <dbReference type="NCBI Taxonomy" id="1314776"/>
    <lineage>
        <taxon>Eukaryota</taxon>
        <taxon>Fungi</taxon>
        <taxon>Dikarya</taxon>
        <taxon>Basidiomycota</taxon>
        <taxon>Agaricomycotina</taxon>
        <taxon>Agaricomycetes</taxon>
        <taxon>Sistotremastrales</taxon>
        <taxon>Sistotremastraceae</taxon>
        <taxon>Sistotremastrum</taxon>
    </lineage>
</organism>
<accession>A0A165YMH5</accession>
<dbReference type="Proteomes" id="UP000076798">
    <property type="component" value="Unassembled WGS sequence"/>
</dbReference>
<evidence type="ECO:0000313" key="2">
    <source>
        <dbReference type="Proteomes" id="UP000076798"/>
    </source>
</evidence>
<sequence>MLQGKKDRSGTFVLLSIEFNGVEAVHYRLRDLQTPPSRTIPKSLLDSKACICYTHLRFGTPIHPIASAPKKHPPAALAEAENNLAPFISRTLQHVLGQTIQSRRAGRVCVLGGSRSLPRAMDHESLINSDLDNREREWGEEDEYGRLRMGSLAKLMGLMAEAICYAVCMHEAMKG</sequence>
<dbReference type="EMBL" id="KV428244">
    <property type="protein sequence ID" value="KZT33406.1"/>
    <property type="molecule type" value="Genomic_DNA"/>
</dbReference>
<keyword evidence="2" id="KW-1185">Reference proteome</keyword>
<proteinExistence type="predicted"/>
<dbReference type="AlphaFoldDB" id="A0A165YMH5"/>
<evidence type="ECO:0000313" key="1">
    <source>
        <dbReference type="EMBL" id="KZT33406.1"/>
    </source>
</evidence>